<dbReference type="EMBL" id="CP007145">
    <property type="protein sequence ID" value="AHJ99750.1"/>
    <property type="molecule type" value="Genomic_DNA"/>
</dbReference>
<proteinExistence type="predicted"/>
<name>W8FDH8_9BACT</name>
<dbReference type="KEGG" id="hsw:Hsw_4155"/>
<dbReference type="OrthoDB" id="1376443at2"/>
<evidence type="ECO:0000313" key="2">
    <source>
        <dbReference type="EMBL" id="AHJ99750.1"/>
    </source>
</evidence>
<protein>
    <submittedName>
        <fullName evidence="2">Uncharacterized protein</fullName>
    </submittedName>
</protein>
<dbReference type="eggNOG" id="ENOG50333K0">
    <property type="taxonomic scope" value="Bacteria"/>
</dbReference>
<dbReference type="PATRIC" id="fig|1227739.3.peg.4302"/>
<organism evidence="2 3">
    <name type="scientific">Hymenobacter swuensis DY53</name>
    <dbReference type="NCBI Taxonomy" id="1227739"/>
    <lineage>
        <taxon>Bacteria</taxon>
        <taxon>Pseudomonadati</taxon>
        <taxon>Bacteroidota</taxon>
        <taxon>Cytophagia</taxon>
        <taxon>Cytophagales</taxon>
        <taxon>Hymenobacteraceae</taxon>
        <taxon>Hymenobacter</taxon>
    </lineage>
</organism>
<gene>
    <name evidence="2" type="ORF">Hsw_4155</name>
</gene>
<accession>W8FDH8</accession>
<feature type="chain" id="PRO_5004908451" evidence="1">
    <location>
        <begin position="18"/>
        <end position="608"/>
    </location>
</feature>
<dbReference type="AlphaFoldDB" id="W8FDH8"/>
<dbReference type="Proteomes" id="UP000019423">
    <property type="component" value="Chromosome"/>
</dbReference>
<reference evidence="2 3" key="1">
    <citation type="submission" date="2014-01" db="EMBL/GenBank/DDBJ databases">
        <title>Complete genome sequence of ionizing-radiation resistance bacterium Hymenobacter swuensis DY53.</title>
        <authorList>
            <person name="Jung J.-H."/>
            <person name="Jeong S.-W."/>
            <person name="Joe M.-H."/>
            <person name="Cho y.-j."/>
            <person name="Kim M.-K."/>
            <person name="Lim S.-Y."/>
        </authorList>
    </citation>
    <scope>NUCLEOTIDE SEQUENCE [LARGE SCALE GENOMIC DNA]</scope>
    <source>
        <strain evidence="2 3">DY53</strain>
    </source>
</reference>
<feature type="signal peptide" evidence="1">
    <location>
        <begin position="1"/>
        <end position="17"/>
    </location>
</feature>
<evidence type="ECO:0000313" key="3">
    <source>
        <dbReference type="Proteomes" id="UP000019423"/>
    </source>
</evidence>
<dbReference type="HOGENOM" id="CLU_448906_0_0_10"/>
<dbReference type="STRING" id="1227739.Hsw_4155"/>
<keyword evidence="1" id="KW-0732">Signal</keyword>
<keyword evidence="3" id="KW-1185">Reference proteome</keyword>
<dbReference type="RefSeq" id="WP_044003814.1">
    <property type="nucleotide sequence ID" value="NZ_CP007145.1"/>
</dbReference>
<sequence length="608" mass="67975">MKRVVFLWLLITSVALTCRGQPPVQELPDRLYQQHILTAEGRDLLRKTTAEGRLQVLDAQELLSGSGEFAPRQGAAAVLTFCAQAFVVELLYRTDFPHTPAEQKKQEALVATAIGLFKTDTAAIANYLMAHGPAPMQLEAAIPAEDAVVLKNRTIYPPLGQGGILTSGHLIHESRSVLGKTRTRLARDLHALGLLSNAAYEQVQAALLRQELTSEQAVCERGAALMLAEATLPARRVARRALLDSLQLTGQLTASRRQEAEAATPPQQLLPPLQLLGFTTHARVLQLRELPSEPGQLYPALLGQVARLWPRFQPSEVQALVERRAEGGTLWADYVTLSFRADGRRYTNRFLHGYMRQDERPAHGPEVGEEFRTSLNQWLRDQGAPERLYLAYQPDNQGGYGQERLGLAMLTRPQRQVWGTAAYFLTQENHDNRFTSVWIDSLTDRLQALGLLRHLTPAQLATARQQLGQGQKQTLAELLACFPQLLYWPDWEMAVEDAPYARYLREMAAISRGDFAPAQVQDTFRPEVSYGRKTSFSFRLGNATYQTTLLTKNEWLDSKAIELVERAAREQGQGGRFYSIEQGEAYMYLTPAQHAALQQLDASLFAQP</sequence>
<evidence type="ECO:0000256" key="1">
    <source>
        <dbReference type="SAM" id="SignalP"/>
    </source>
</evidence>